<accession>A0A1F4W1V4</accession>
<dbReference type="AlphaFoldDB" id="A0A1F4W1V4"/>
<reference evidence="1 2" key="1">
    <citation type="journal article" date="2016" name="Nat. Commun.">
        <title>Thousands of microbial genomes shed light on interconnected biogeochemical processes in an aquifer system.</title>
        <authorList>
            <person name="Anantharaman K."/>
            <person name="Brown C.T."/>
            <person name="Hug L.A."/>
            <person name="Sharon I."/>
            <person name="Castelle C.J."/>
            <person name="Probst A.J."/>
            <person name="Thomas B.C."/>
            <person name="Singh A."/>
            <person name="Wilkins M.J."/>
            <person name="Karaoz U."/>
            <person name="Brodie E.L."/>
            <person name="Williams K.H."/>
            <person name="Hubbard S.S."/>
            <person name="Banfield J.F."/>
        </authorList>
    </citation>
    <scope>NUCLEOTIDE SEQUENCE [LARGE SCALE GENOMIC DNA]</scope>
</reference>
<proteinExistence type="predicted"/>
<sequence length="129" mass="14231">MVKITRAVLTIDTVYALCIHAMVNAFPSKGAKKGSLVAVCRGTSWKVRRLEKGRGDTGIFSPVSVFYLGISVNSNNKVEIYVYCQNAYLDVATKFGEDLSKMLEEKFDPDKGEWAPTKGEYSVTVIPSI</sequence>
<name>A0A1F4W1V4_UNCKA</name>
<gene>
    <name evidence="1" type="ORF">A2264_01210</name>
</gene>
<evidence type="ECO:0000313" key="1">
    <source>
        <dbReference type="EMBL" id="OGC63335.1"/>
    </source>
</evidence>
<organism evidence="1 2">
    <name type="scientific">candidate division WWE3 bacterium RIFOXYA2_FULL_46_9</name>
    <dbReference type="NCBI Taxonomy" id="1802636"/>
    <lineage>
        <taxon>Bacteria</taxon>
        <taxon>Katanobacteria</taxon>
    </lineage>
</organism>
<evidence type="ECO:0000313" key="2">
    <source>
        <dbReference type="Proteomes" id="UP000176614"/>
    </source>
</evidence>
<dbReference type="Proteomes" id="UP000176614">
    <property type="component" value="Unassembled WGS sequence"/>
</dbReference>
<protein>
    <submittedName>
        <fullName evidence="1">Uncharacterized protein</fullName>
    </submittedName>
</protein>
<comment type="caution">
    <text evidence="1">The sequence shown here is derived from an EMBL/GenBank/DDBJ whole genome shotgun (WGS) entry which is preliminary data.</text>
</comment>
<dbReference type="EMBL" id="MEVT01000006">
    <property type="protein sequence ID" value="OGC63335.1"/>
    <property type="molecule type" value="Genomic_DNA"/>
</dbReference>